<dbReference type="SUPFAM" id="SSF51004">
    <property type="entry name" value="C-terminal (heme d1) domain of cytochrome cd1-nitrite reductase"/>
    <property type="match status" value="1"/>
</dbReference>
<organism evidence="8 9">
    <name type="scientific">Flavobacterium sediminis</name>
    <dbReference type="NCBI Taxonomy" id="2201181"/>
    <lineage>
        <taxon>Bacteria</taxon>
        <taxon>Pseudomonadati</taxon>
        <taxon>Bacteroidota</taxon>
        <taxon>Flavobacteriia</taxon>
        <taxon>Flavobacteriales</taxon>
        <taxon>Flavobacteriaceae</taxon>
        <taxon>Flavobacterium</taxon>
    </lineage>
</organism>
<feature type="domain" description="Calx-beta" evidence="5">
    <location>
        <begin position="225"/>
        <end position="334"/>
    </location>
</feature>
<dbReference type="GO" id="GO:0007154">
    <property type="term" value="P:cell communication"/>
    <property type="evidence" value="ECO:0007669"/>
    <property type="project" value="InterPro"/>
</dbReference>
<name>A0A2U8QRV8_9FLAO</name>
<feature type="domain" description="Secretion system C-terminal sorting" evidence="6">
    <location>
        <begin position="855"/>
        <end position="910"/>
    </location>
</feature>
<evidence type="ECO:0000256" key="2">
    <source>
        <dbReference type="ARBA" id="ARBA00022737"/>
    </source>
</evidence>
<protein>
    <submittedName>
        <fullName evidence="8">Alkaline phosphatase</fullName>
    </submittedName>
</protein>
<proteinExistence type="predicted"/>
<dbReference type="PANTHER" id="PTHR46928:SF1">
    <property type="entry name" value="MESENCHYME-SPECIFIC CELL SURFACE GLYCOPROTEIN"/>
    <property type="match status" value="1"/>
</dbReference>
<dbReference type="Gene3D" id="2.130.10.10">
    <property type="entry name" value="YVTN repeat-like/Quinoprotein amine dehydrogenase"/>
    <property type="match status" value="1"/>
</dbReference>
<dbReference type="InterPro" id="IPR052956">
    <property type="entry name" value="Mesenchyme-surface_protein"/>
</dbReference>
<reference evidence="8 9" key="1">
    <citation type="submission" date="2018-05" db="EMBL/GenBank/DDBJ databases">
        <title>Flavobacterium sp. MEBiC07310.</title>
        <authorList>
            <person name="Baek K."/>
        </authorList>
    </citation>
    <scope>NUCLEOTIDE SEQUENCE [LARGE SCALE GENOMIC DNA]</scope>
    <source>
        <strain evidence="8 9">MEBiC07310</strain>
    </source>
</reference>
<evidence type="ECO:0000256" key="1">
    <source>
        <dbReference type="ARBA" id="ARBA00022729"/>
    </source>
</evidence>
<keyword evidence="1 4" id="KW-0732">Signal</keyword>
<dbReference type="InterPro" id="IPR038081">
    <property type="entry name" value="CalX-like_sf"/>
</dbReference>
<sequence length="917" mass="97632">MKTKITQLLLFLFTTAFYGQVTQAGDIAFVGFNADANDDLAIVTFQDILPNTTIIFCDSEWNGSSFGTDEGDFTWDSGATTIPAGTIITFNAISSALTPSVGSITVNNAGGISSSSEAIFAFLGTPPRTVSTMLSAIANDSGAFGTLDNSGLTLGTTAIVLPNGADVAQYNGPRTGLTQASFLAALNNMNYWDSEDGSGDQSANGSAPDLPFDTTVFTLGTTSYPVVNFDNSISVVQEDAGTVVVSISLSEAAIQDSSIDIELSAGGNATNGNEFSFSDQTVTFLTGESQKDITITLNDNLTSDIDVFFAVSLHNPNNITLGSTTQQLVYILDNEMSAPAGSNTLGVSYLGSYTVDASGSAEIVAHDPGTQRLFVLNATAAKVEILDFSNPSSVSPINSVDMTAYGIGATSIAVKNGMVAATVEAASQGNGKVVFMDTNGTITDVVTVGILPDMLTFTHNGTKVVTANEGEPNDDYTLDPEGTISIIDVSGGLNNIAQANVATLNFNAFDSQIATLKANGIRIFGPGSTVSQDLEPEYITISDDDTTAWVTLQENNALAVVNLTTNQITDIIPLGTKDHSLASNAFDASDNLSVIFMSTWPVKGLYMPDAIAHYTVGGTTYLVTANEGDSRDYNGYSEEVRIKSNSYVLDPSVFPNADLLKKDSNLGRLTVTLASGDTDNDGDFDEIHVYGGRSFSIWNASTGTLVYDSGNDFEYITKEDPTFGNLFNVSNDNNNFKNRSDNKGPEPEGVTVAEINGNHYAFITLERTGGLMVYNITDPNNPFFETYQNSRNTTTLGGDLGPEGIIYIAPADNSSNKGLIVMANEVSATLSIYEMNNVTLSTADFSTTKEQWIAYPNPVKNGTVHFNKIVQKLMVFDTHGRKVLEKENTDFINLDSLSQGFYIITNENTEALKIYKE</sequence>
<dbReference type="Pfam" id="PF22494">
    <property type="entry name" value="choice_anch_I"/>
    <property type="match status" value="1"/>
</dbReference>
<dbReference type="OrthoDB" id="9803927at2"/>
<evidence type="ECO:0000259" key="6">
    <source>
        <dbReference type="Pfam" id="PF18962"/>
    </source>
</evidence>
<accession>A0A2U8QRV8</accession>
<evidence type="ECO:0000256" key="3">
    <source>
        <dbReference type="ARBA" id="ARBA00022837"/>
    </source>
</evidence>
<dbReference type="KEGG" id="fse:DI487_00980"/>
<feature type="signal peptide" evidence="4">
    <location>
        <begin position="1"/>
        <end position="24"/>
    </location>
</feature>
<evidence type="ECO:0000313" key="8">
    <source>
        <dbReference type="EMBL" id="AWM12584.1"/>
    </source>
</evidence>
<dbReference type="SUPFAM" id="SSF141072">
    <property type="entry name" value="CalX-like"/>
    <property type="match status" value="1"/>
</dbReference>
<dbReference type="Pfam" id="PF18962">
    <property type="entry name" value="Por_Secre_tail"/>
    <property type="match status" value="1"/>
</dbReference>
<dbReference type="InterPro" id="IPR055188">
    <property type="entry name" value="Choice_anch_I"/>
</dbReference>
<dbReference type="RefSeq" id="WP_109567993.1">
    <property type="nucleotide sequence ID" value="NZ_CP029463.1"/>
</dbReference>
<feature type="chain" id="PRO_5015916907" evidence="4">
    <location>
        <begin position="25"/>
        <end position="917"/>
    </location>
</feature>
<evidence type="ECO:0000313" key="9">
    <source>
        <dbReference type="Proteomes" id="UP000245429"/>
    </source>
</evidence>
<evidence type="ECO:0000259" key="5">
    <source>
        <dbReference type="Pfam" id="PF03160"/>
    </source>
</evidence>
<keyword evidence="3" id="KW-0106">Calcium</keyword>
<gene>
    <name evidence="8" type="ORF">DI487_00980</name>
</gene>
<dbReference type="NCBIfam" id="NF038117">
    <property type="entry name" value="choice_anch_I"/>
    <property type="match status" value="1"/>
</dbReference>
<dbReference type="Gene3D" id="2.60.40.2030">
    <property type="match status" value="1"/>
</dbReference>
<keyword evidence="9" id="KW-1185">Reference proteome</keyword>
<feature type="domain" description="Choice-of-anchor I" evidence="7">
    <location>
        <begin position="348"/>
        <end position="835"/>
    </location>
</feature>
<dbReference type="EMBL" id="CP029463">
    <property type="protein sequence ID" value="AWM12584.1"/>
    <property type="molecule type" value="Genomic_DNA"/>
</dbReference>
<dbReference type="InterPro" id="IPR026444">
    <property type="entry name" value="Secre_tail"/>
</dbReference>
<dbReference type="PANTHER" id="PTHR46928">
    <property type="entry name" value="MESENCHYME-SPECIFIC CELL SURFACE GLYCOPROTEIN"/>
    <property type="match status" value="1"/>
</dbReference>
<dbReference type="InterPro" id="IPR011048">
    <property type="entry name" value="Haem_d1_sf"/>
</dbReference>
<keyword evidence="2" id="KW-0677">Repeat</keyword>
<dbReference type="NCBIfam" id="TIGR04183">
    <property type="entry name" value="Por_Secre_tail"/>
    <property type="match status" value="1"/>
</dbReference>
<dbReference type="Proteomes" id="UP000245429">
    <property type="component" value="Chromosome"/>
</dbReference>
<evidence type="ECO:0000256" key="4">
    <source>
        <dbReference type="SAM" id="SignalP"/>
    </source>
</evidence>
<dbReference type="InterPro" id="IPR003644">
    <property type="entry name" value="Calx_beta"/>
</dbReference>
<dbReference type="Pfam" id="PF03160">
    <property type="entry name" value="Calx-beta"/>
    <property type="match status" value="1"/>
</dbReference>
<evidence type="ECO:0000259" key="7">
    <source>
        <dbReference type="Pfam" id="PF22494"/>
    </source>
</evidence>
<dbReference type="AlphaFoldDB" id="A0A2U8QRV8"/>
<dbReference type="GO" id="GO:0016020">
    <property type="term" value="C:membrane"/>
    <property type="evidence" value="ECO:0007669"/>
    <property type="project" value="InterPro"/>
</dbReference>
<dbReference type="InterPro" id="IPR015943">
    <property type="entry name" value="WD40/YVTN_repeat-like_dom_sf"/>
</dbReference>